<dbReference type="EMBL" id="KB008103">
    <property type="protein sequence ID" value="ELR12731.1"/>
    <property type="molecule type" value="Genomic_DNA"/>
</dbReference>
<dbReference type="PROSITE" id="PS00571">
    <property type="entry name" value="AMIDASES"/>
    <property type="match status" value="1"/>
</dbReference>
<dbReference type="GeneID" id="14913441"/>
<dbReference type="GO" id="GO:0012505">
    <property type="term" value="C:endomembrane system"/>
    <property type="evidence" value="ECO:0007669"/>
    <property type="project" value="TreeGrafter"/>
</dbReference>
<protein>
    <submittedName>
        <fullName evidence="5">Amidase domain containing protein</fullName>
    </submittedName>
</protein>
<dbReference type="KEGG" id="acan:ACA1_092640"/>
<proteinExistence type="inferred from homology"/>
<feature type="active site" description="Charge relay system" evidence="2">
    <location>
        <position position="136"/>
    </location>
</feature>
<dbReference type="Gene3D" id="3.90.1300.10">
    <property type="entry name" value="Amidase signature (AS) domain"/>
    <property type="match status" value="1"/>
</dbReference>
<dbReference type="Proteomes" id="UP000011083">
    <property type="component" value="Unassembled WGS sequence"/>
</dbReference>
<dbReference type="InterPro" id="IPR023631">
    <property type="entry name" value="Amidase_dom"/>
</dbReference>
<evidence type="ECO:0000259" key="4">
    <source>
        <dbReference type="Pfam" id="PF01425"/>
    </source>
</evidence>
<comment type="similarity">
    <text evidence="1">Belongs to the amidase family.</text>
</comment>
<dbReference type="Pfam" id="PF01425">
    <property type="entry name" value="Amidase"/>
    <property type="match status" value="1"/>
</dbReference>
<dbReference type="VEuPathDB" id="AmoebaDB:ACA1_092640"/>
<keyword evidence="3" id="KW-1133">Transmembrane helix</keyword>
<feature type="active site" description="Acyl-ester intermediate" evidence="2">
    <location>
        <position position="235"/>
    </location>
</feature>
<evidence type="ECO:0000256" key="1">
    <source>
        <dbReference type="ARBA" id="ARBA00009199"/>
    </source>
</evidence>
<evidence type="ECO:0000313" key="6">
    <source>
        <dbReference type="Proteomes" id="UP000011083"/>
    </source>
</evidence>
<dbReference type="SUPFAM" id="SSF75304">
    <property type="entry name" value="Amidase signature (AS) enzymes"/>
    <property type="match status" value="1"/>
</dbReference>
<gene>
    <name evidence="5" type="ORF">ACA1_092640</name>
</gene>
<keyword evidence="6" id="KW-1185">Reference proteome</keyword>
<dbReference type="OrthoDB" id="566138at2759"/>
<dbReference type="InterPro" id="IPR036928">
    <property type="entry name" value="AS_sf"/>
</dbReference>
<dbReference type="PANTHER" id="PTHR43372">
    <property type="entry name" value="FATTY-ACID AMIDE HYDROLASE"/>
    <property type="match status" value="1"/>
</dbReference>
<dbReference type="PIRSF" id="PIRSF001221">
    <property type="entry name" value="Amidase_fungi"/>
    <property type="match status" value="1"/>
</dbReference>
<dbReference type="STRING" id="1257118.L8GKL1"/>
<dbReference type="RefSeq" id="XP_004334744.1">
    <property type="nucleotide sequence ID" value="XM_004334696.1"/>
</dbReference>
<keyword evidence="3" id="KW-0812">Transmembrane</keyword>
<name>L8GKL1_ACACF</name>
<dbReference type="OMA" id="MHEDTTD"/>
<evidence type="ECO:0000256" key="2">
    <source>
        <dbReference type="PIRSR" id="PIRSR001221-1"/>
    </source>
</evidence>
<dbReference type="AlphaFoldDB" id="L8GKL1"/>
<feature type="domain" description="Amidase" evidence="4">
    <location>
        <begin position="79"/>
        <end position="516"/>
    </location>
</feature>
<evidence type="ECO:0000313" key="5">
    <source>
        <dbReference type="EMBL" id="ELR12731.1"/>
    </source>
</evidence>
<dbReference type="InterPro" id="IPR020556">
    <property type="entry name" value="Amidase_CS"/>
</dbReference>
<sequence length="539" mass="58178">MGVRTFICVGLVAVYFYTGTLGLLVGMLVWFGASFALTRLRSARADAVEVDIVAEPLLGHSATELAAMVRRGEVTSVQLVETFIKQIEKVNPKLNAMVATRFEEAREEARRADEITQQTADKAALPPLHGVPCSVKEAMELTGMPQCSGLLSRRHRKSTKDATVVQRLRKAGAIPLGVTNVSEVCMWMESANKVYGRSNNAYNTNHTVGGSSGGEGCIVSAAGAAFGVGSDIGGSIRMPCYFNGIFGHKPSAGLVPNTGQYPIAVNQALRYMCTGPMCKRAEDLWPLLKIMAGPDGVDTYQQHLELGDPSQVDIKSLRILWGDPCYMLTFSASEEIQRAQRACVEHLGSLGAKDVQKIDMSEFKEGMDVWSSLMAAAGGPTFSELLGNGKPIRSSLELLKWIVDVGSEYTLPAIGLALLEALPRLMPERAKRSVENGDVLKARLEELLGDDGVLILPTYPTTAPAHGMAILPPTNWVNTAMWNVMEVPVTAVPLGLDSKGLPMGVQVIGKHGNDHVTIAVAMMLERRFGGWVPPRPRHS</sequence>
<dbReference type="PANTHER" id="PTHR43372:SF4">
    <property type="entry name" value="FATTY-ACID AMIDE HYDROLASE 2"/>
    <property type="match status" value="1"/>
</dbReference>
<organism evidence="5 6">
    <name type="scientific">Acanthamoeba castellanii (strain ATCC 30010 / Neff)</name>
    <dbReference type="NCBI Taxonomy" id="1257118"/>
    <lineage>
        <taxon>Eukaryota</taxon>
        <taxon>Amoebozoa</taxon>
        <taxon>Discosea</taxon>
        <taxon>Longamoebia</taxon>
        <taxon>Centramoebida</taxon>
        <taxon>Acanthamoebidae</taxon>
        <taxon>Acanthamoeba</taxon>
    </lineage>
</organism>
<evidence type="ECO:0000256" key="3">
    <source>
        <dbReference type="SAM" id="Phobius"/>
    </source>
</evidence>
<keyword evidence="3" id="KW-0472">Membrane</keyword>
<dbReference type="InterPro" id="IPR052739">
    <property type="entry name" value="FAAH2"/>
</dbReference>
<reference evidence="5 6" key="1">
    <citation type="journal article" date="2013" name="Genome Biol.">
        <title>Genome of Acanthamoeba castellanii highlights extensive lateral gene transfer and early evolution of tyrosine kinase signaling.</title>
        <authorList>
            <person name="Clarke M."/>
            <person name="Lohan A.J."/>
            <person name="Liu B."/>
            <person name="Lagkouvardos I."/>
            <person name="Roy S."/>
            <person name="Zafar N."/>
            <person name="Bertelli C."/>
            <person name="Schilde C."/>
            <person name="Kianianmomeni A."/>
            <person name="Burglin T.R."/>
            <person name="Frech C."/>
            <person name="Turcotte B."/>
            <person name="Kopec K.O."/>
            <person name="Synnott J.M."/>
            <person name="Choo C."/>
            <person name="Paponov I."/>
            <person name="Finkler A."/>
            <person name="Soon Heng Tan C."/>
            <person name="Hutchins A.P."/>
            <person name="Weinmeier T."/>
            <person name="Rattei T."/>
            <person name="Chu J.S."/>
            <person name="Gimenez G."/>
            <person name="Irimia M."/>
            <person name="Rigden D.J."/>
            <person name="Fitzpatrick D.A."/>
            <person name="Lorenzo-Morales J."/>
            <person name="Bateman A."/>
            <person name="Chiu C.H."/>
            <person name="Tang P."/>
            <person name="Hegemann P."/>
            <person name="Fromm H."/>
            <person name="Raoult D."/>
            <person name="Greub G."/>
            <person name="Miranda-Saavedra D."/>
            <person name="Chen N."/>
            <person name="Nash P."/>
            <person name="Ginger M.L."/>
            <person name="Horn M."/>
            <person name="Schaap P."/>
            <person name="Caler L."/>
            <person name="Loftus B."/>
        </authorList>
    </citation>
    <scope>NUCLEOTIDE SEQUENCE [LARGE SCALE GENOMIC DNA]</scope>
    <source>
        <strain evidence="5 6">Neff</strain>
    </source>
</reference>
<accession>L8GKL1</accession>
<feature type="active site" description="Charge relay system" evidence="2">
    <location>
        <position position="211"/>
    </location>
</feature>
<feature type="transmembrane region" description="Helical" evidence="3">
    <location>
        <begin position="7"/>
        <end position="33"/>
    </location>
</feature>